<evidence type="ECO:0000313" key="3">
    <source>
        <dbReference type="Proteomes" id="UP000706926"/>
    </source>
</evidence>
<keyword evidence="1" id="KW-0812">Transmembrane</keyword>
<dbReference type="GeneID" id="95403281"/>
<comment type="caution">
    <text evidence="2">The sequence shown here is derived from an EMBL/GenBank/DDBJ whole genome shotgun (WGS) entry which is preliminary data.</text>
</comment>
<organism evidence="2 3">
    <name type="scientific">Paenibacillus lactis</name>
    <dbReference type="NCBI Taxonomy" id="228574"/>
    <lineage>
        <taxon>Bacteria</taxon>
        <taxon>Bacillati</taxon>
        <taxon>Bacillota</taxon>
        <taxon>Bacilli</taxon>
        <taxon>Bacillales</taxon>
        <taxon>Paenibacillaceae</taxon>
        <taxon>Paenibacillus</taxon>
    </lineage>
</organism>
<sequence length="67" mass="7213">MRGFPLLIMALACGFAGGAALNHMIAIAGRLLFESDMHLPRGLGFLPMITSILCAVTVMVWQPGRKK</sequence>
<gene>
    <name evidence="2" type="ORF">J2Z18_001246</name>
</gene>
<evidence type="ECO:0000256" key="1">
    <source>
        <dbReference type="SAM" id="Phobius"/>
    </source>
</evidence>
<dbReference type="RefSeq" id="WP_144868260.1">
    <property type="nucleotide sequence ID" value="NZ_CP139098.1"/>
</dbReference>
<dbReference type="EMBL" id="JAGGKI010000003">
    <property type="protein sequence ID" value="MBP1892170.1"/>
    <property type="molecule type" value="Genomic_DNA"/>
</dbReference>
<protein>
    <submittedName>
        <fullName evidence="2">Uncharacterized protein</fullName>
    </submittedName>
</protein>
<dbReference type="Pfam" id="PF19382">
    <property type="entry name" value="DUF5957"/>
    <property type="match status" value="1"/>
</dbReference>
<evidence type="ECO:0000313" key="2">
    <source>
        <dbReference type="EMBL" id="MBP1892170.1"/>
    </source>
</evidence>
<proteinExistence type="predicted"/>
<reference evidence="2 3" key="1">
    <citation type="submission" date="2021-03" db="EMBL/GenBank/DDBJ databases">
        <title>Genomic Encyclopedia of Type Strains, Phase IV (KMG-IV): sequencing the most valuable type-strain genomes for metagenomic binning, comparative biology and taxonomic classification.</title>
        <authorList>
            <person name="Goeker M."/>
        </authorList>
    </citation>
    <scope>NUCLEOTIDE SEQUENCE [LARGE SCALE GENOMIC DNA]</scope>
    <source>
        <strain evidence="2 3">DSM 15596</strain>
    </source>
</reference>
<accession>A0ABS4F7D9</accession>
<name>A0ABS4F7D9_9BACL</name>
<keyword evidence="1" id="KW-0472">Membrane</keyword>
<dbReference type="Proteomes" id="UP000706926">
    <property type="component" value="Unassembled WGS sequence"/>
</dbReference>
<feature type="transmembrane region" description="Helical" evidence="1">
    <location>
        <begin position="42"/>
        <end position="61"/>
    </location>
</feature>
<dbReference type="InterPro" id="IPR046001">
    <property type="entry name" value="DUF5957"/>
</dbReference>
<keyword evidence="1" id="KW-1133">Transmembrane helix</keyword>
<keyword evidence="3" id="KW-1185">Reference proteome</keyword>